<proteinExistence type="predicted"/>
<feature type="non-terminal residue" evidence="1">
    <location>
        <position position="76"/>
    </location>
</feature>
<reference evidence="1" key="1">
    <citation type="journal article" date="2014" name="Front. Microbiol.">
        <title>High frequency of phylogenetically diverse reductive dehalogenase-homologous genes in deep subseafloor sedimentary metagenomes.</title>
        <authorList>
            <person name="Kawai M."/>
            <person name="Futagami T."/>
            <person name="Toyoda A."/>
            <person name="Takaki Y."/>
            <person name="Nishi S."/>
            <person name="Hori S."/>
            <person name="Arai W."/>
            <person name="Tsubouchi T."/>
            <person name="Morono Y."/>
            <person name="Uchiyama I."/>
            <person name="Ito T."/>
            <person name="Fujiyama A."/>
            <person name="Inagaki F."/>
            <person name="Takami H."/>
        </authorList>
    </citation>
    <scope>NUCLEOTIDE SEQUENCE</scope>
    <source>
        <strain evidence="1">Expedition CK06-06</strain>
    </source>
</reference>
<gene>
    <name evidence="1" type="ORF">S01H1_34159</name>
</gene>
<dbReference type="EMBL" id="BARS01021246">
    <property type="protein sequence ID" value="GAG14014.1"/>
    <property type="molecule type" value="Genomic_DNA"/>
</dbReference>
<evidence type="ECO:0000313" key="1">
    <source>
        <dbReference type="EMBL" id="GAG14014.1"/>
    </source>
</evidence>
<comment type="caution">
    <text evidence="1">The sequence shown here is derived from an EMBL/GenBank/DDBJ whole genome shotgun (WGS) entry which is preliminary data.</text>
</comment>
<organism evidence="1">
    <name type="scientific">marine sediment metagenome</name>
    <dbReference type="NCBI Taxonomy" id="412755"/>
    <lineage>
        <taxon>unclassified sequences</taxon>
        <taxon>metagenomes</taxon>
        <taxon>ecological metagenomes</taxon>
    </lineage>
</organism>
<sequence length="76" mass="8985">MRTGRIVIYSYVVDLDNEEMVERAKTCAYEDIMNAVKYNEVGNILTVEEATDLDPSDIPEFLKDEEDYEWSHRCFR</sequence>
<protein>
    <submittedName>
        <fullName evidence="1">Uncharacterized protein</fullName>
    </submittedName>
</protein>
<accession>X0V781</accession>
<name>X0V781_9ZZZZ</name>
<dbReference type="AlphaFoldDB" id="X0V781"/>